<accession>A0A4U1BUD3</accession>
<comment type="subcellular location">
    <subcellularLocation>
        <location evidence="1">Cell membrane</location>
        <topology evidence="1">Multi-pass membrane protein</topology>
    </subcellularLocation>
</comment>
<evidence type="ECO:0000313" key="3">
    <source>
        <dbReference type="Proteomes" id="UP000305675"/>
    </source>
</evidence>
<keyword evidence="1" id="KW-0812">Transmembrane</keyword>
<dbReference type="CDD" id="cd06662">
    <property type="entry name" value="SURF1"/>
    <property type="match status" value="1"/>
</dbReference>
<dbReference type="PROSITE" id="PS50895">
    <property type="entry name" value="SURF1"/>
    <property type="match status" value="1"/>
</dbReference>
<evidence type="ECO:0000256" key="1">
    <source>
        <dbReference type="RuleBase" id="RU363076"/>
    </source>
</evidence>
<evidence type="ECO:0000313" key="2">
    <source>
        <dbReference type="EMBL" id="TKB56253.1"/>
    </source>
</evidence>
<name>A0A4U1BUD3_9GAMM</name>
<reference evidence="2 3" key="1">
    <citation type="submission" date="2019-04" db="EMBL/GenBank/DDBJ databases">
        <authorList>
            <person name="Hwang J.C."/>
        </authorList>
    </citation>
    <scope>NUCLEOTIDE SEQUENCE [LARGE SCALE GENOMIC DNA]</scope>
    <source>
        <strain evidence="2 3">IMCC35002</strain>
    </source>
</reference>
<proteinExistence type="inferred from homology"/>
<keyword evidence="3" id="KW-1185">Reference proteome</keyword>
<feature type="transmembrane region" description="Helical" evidence="1">
    <location>
        <begin position="12"/>
        <end position="34"/>
    </location>
</feature>
<dbReference type="AlphaFoldDB" id="A0A4U1BUD3"/>
<sequence>MIRLNSGTAEVALKRLGLVFITVMGFALLVKLGLWQLSRGEEKLALMQQLEMQGQQQLSWTELLLQADADLAGTRLVTKVTSQPQQSLLLDNRTFEGKVGYQWLLPVEVAPGQPWLLLELGFVAAGNDRRVLPDLPEVADKLAIEGRLYRPGVNPLSSSLLEENLSGATRIQAVNFTELEAQLGQRILPWLVMVEEPAQLGFPRRWQPISLSPEKHQGYALQWFGLAIAWLVIAAILIRRSVCEPQTETGR</sequence>
<dbReference type="InterPro" id="IPR002994">
    <property type="entry name" value="Surf1/Shy1"/>
</dbReference>
<protein>
    <recommendedName>
        <fullName evidence="1">SURF1-like protein</fullName>
    </recommendedName>
</protein>
<dbReference type="EMBL" id="SWCJ01000004">
    <property type="protein sequence ID" value="TKB56253.1"/>
    <property type="molecule type" value="Genomic_DNA"/>
</dbReference>
<dbReference type="Proteomes" id="UP000305675">
    <property type="component" value="Unassembled WGS sequence"/>
</dbReference>
<keyword evidence="1" id="KW-0472">Membrane</keyword>
<feature type="transmembrane region" description="Helical" evidence="1">
    <location>
        <begin position="219"/>
        <end position="238"/>
    </location>
</feature>
<dbReference type="OrthoDB" id="9789940at2"/>
<organism evidence="2 3">
    <name type="scientific">Ferrimonas aestuarii</name>
    <dbReference type="NCBI Taxonomy" id="2569539"/>
    <lineage>
        <taxon>Bacteria</taxon>
        <taxon>Pseudomonadati</taxon>
        <taxon>Pseudomonadota</taxon>
        <taxon>Gammaproteobacteria</taxon>
        <taxon>Alteromonadales</taxon>
        <taxon>Ferrimonadaceae</taxon>
        <taxon>Ferrimonas</taxon>
    </lineage>
</organism>
<dbReference type="Pfam" id="PF02104">
    <property type="entry name" value="SURF1"/>
    <property type="match status" value="1"/>
</dbReference>
<gene>
    <name evidence="2" type="ORF">FCL42_08555</name>
</gene>
<keyword evidence="1" id="KW-1133">Transmembrane helix</keyword>
<comment type="similarity">
    <text evidence="1">Belongs to the SURF1 family.</text>
</comment>
<dbReference type="RefSeq" id="WP_136862983.1">
    <property type="nucleotide sequence ID" value="NZ_SWCJ01000004.1"/>
</dbReference>
<dbReference type="GO" id="GO:0005886">
    <property type="term" value="C:plasma membrane"/>
    <property type="evidence" value="ECO:0007669"/>
    <property type="project" value="UniProtKB-SubCell"/>
</dbReference>
<comment type="caution">
    <text evidence="2">The sequence shown here is derived from an EMBL/GenBank/DDBJ whole genome shotgun (WGS) entry which is preliminary data.</text>
</comment>
<keyword evidence="1" id="KW-1003">Cell membrane</keyword>